<dbReference type="InterPro" id="IPR008590">
    <property type="entry name" value="TMEM_230/134"/>
</dbReference>
<evidence type="ECO:0000256" key="5">
    <source>
        <dbReference type="ARBA" id="ARBA00004419"/>
    </source>
</evidence>
<evidence type="ECO:0000256" key="4">
    <source>
        <dbReference type="ARBA" id="ARBA00004412"/>
    </source>
</evidence>
<evidence type="ECO:0000256" key="10">
    <source>
        <dbReference type="ARBA" id="ARBA00022753"/>
    </source>
</evidence>
<dbReference type="Pfam" id="PF05915">
    <property type="entry name" value="TMEM_230_134"/>
    <property type="match status" value="1"/>
</dbReference>
<evidence type="ECO:0000256" key="9">
    <source>
        <dbReference type="ARBA" id="ARBA00022692"/>
    </source>
</evidence>
<evidence type="ECO:0000256" key="15">
    <source>
        <dbReference type="ARBA" id="ARBA00023329"/>
    </source>
</evidence>
<evidence type="ECO:0000256" key="3">
    <source>
        <dbReference type="ARBA" id="ARBA00004234"/>
    </source>
</evidence>
<evidence type="ECO:0000256" key="12">
    <source>
        <dbReference type="ARBA" id="ARBA00023018"/>
    </source>
</evidence>
<proteinExistence type="inferred from homology"/>
<evidence type="ECO:0000256" key="11">
    <source>
        <dbReference type="ARBA" id="ARBA00022989"/>
    </source>
</evidence>
<organism evidence="19 20">
    <name type="scientific">Thamnocephalis sphaerospora</name>
    <dbReference type="NCBI Taxonomy" id="78915"/>
    <lineage>
        <taxon>Eukaryota</taxon>
        <taxon>Fungi</taxon>
        <taxon>Fungi incertae sedis</taxon>
        <taxon>Zoopagomycota</taxon>
        <taxon>Zoopagomycotina</taxon>
        <taxon>Zoopagomycetes</taxon>
        <taxon>Zoopagales</taxon>
        <taxon>Sigmoideomycetaceae</taxon>
        <taxon>Thamnocephalis</taxon>
    </lineage>
</organism>
<dbReference type="GO" id="GO:0016020">
    <property type="term" value="C:membrane"/>
    <property type="evidence" value="ECO:0007669"/>
    <property type="project" value="UniProtKB-SubCell"/>
</dbReference>
<evidence type="ECO:0000256" key="6">
    <source>
        <dbReference type="ARBA" id="ARBA00004601"/>
    </source>
</evidence>
<comment type="similarity">
    <text evidence="8">Belongs to the TMEM134/TMEM230 family.</text>
</comment>
<keyword evidence="15" id="KW-0968">Cytoplasmic vesicle</keyword>
<sequence length="117" mass="13626">MRQKRRERERYRRLHEEAEAYVREQFIKPPTPSELMQLPWKSIALALVLFLAGTAGIVVGSLIMTGYIQAEDWAARGKPFLILGTLLFIPGFYHVRLAYYAWKGYTGYDFDQIPDLE</sequence>
<keyword evidence="12" id="KW-0770">Synapse</keyword>
<dbReference type="GO" id="GO:0055037">
    <property type="term" value="C:recycling endosome"/>
    <property type="evidence" value="ECO:0007669"/>
    <property type="project" value="UniProtKB-SubCell"/>
</dbReference>
<evidence type="ECO:0000256" key="8">
    <source>
        <dbReference type="ARBA" id="ARBA00007743"/>
    </source>
</evidence>
<dbReference type="Proteomes" id="UP000271241">
    <property type="component" value="Unassembled WGS sequence"/>
</dbReference>
<dbReference type="PANTHER" id="PTHR15664">
    <property type="entry name" value="C20ORF30 PROTEIN"/>
    <property type="match status" value="1"/>
</dbReference>
<feature type="transmembrane region" description="Helical" evidence="18">
    <location>
        <begin position="80"/>
        <end position="102"/>
    </location>
</feature>
<dbReference type="OrthoDB" id="5597044at2759"/>
<keyword evidence="9 18" id="KW-0812">Transmembrane</keyword>
<evidence type="ECO:0000256" key="2">
    <source>
        <dbReference type="ARBA" id="ARBA00004172"/>
    </source>
</evidence>
<dbReference type="GO" id="GO:0005776">
    <property type="term" value="C:autophagosome"/>
    <property type="evidence" value="ECO:0007669"/>
    <property type="project" value="UniProtKB-SubCell"/>
</dbReference>
<evidence type="ECO:0000256" key="18">
    <source>
        <dbReference type="SAM" id="Phobius"/>
    </source>
</evidence>
<evidence type="ECO:0000256" key="7">
    <source>
        <dbReference type="ARBA" id="ARBA00004603"/>
    </source>
</evidence>
<keyword evidence="14 18" id="KW-0472">Membrane</keyword>
<evidence type="ECO:0000256" key="13">
    <source>
        <dbReference type="ARBA" id="ARBA00023034"/>
    </source>
</evidence>
<accession>A0A4P9XGQ7</accession>
<evidence type="ECO:0000313" key="19">
    <source>
        <dbReference type="EMBL" id="RKP04807.1"/>
    </source>
</evidence>
<dbReference type="AlphaFoldDB" id="A0A4P9XGQ7"/>
<evidence type="ECO:0000256" key="17">
    <source>
        <dbReference type="ARBA" id="ARBA00024088"/>
    </source>
</evidence>
<dbReference type="EMBL" id="KZ993440">
    <property type="protein sequence ID" value="RKP04807.1"/>
    <property type="molecule type" value="Genomic_DNA"/>
</dbReference>
<keyword evidence="11 18" id="KW-1133">Transmembrane helix</keyword>
<gene>
    <name evidence="19" type="ORF">THASP1DRAFT_33384</name>
</gene>
<keyword evidence="10" id="KW-0967">Endosome</keyword>
<comment type="subcellular location">
    <subcellularLocation>
        <location evidence="5">Cytoplasmic vesicle</location>
        <location evidence="5">Autophagosome</location>
    </subcellularLocation>
    <subcellularLocation>
        <location evidence="3">Cytoplasmic vesicle</location>
        <location evidence="3">Secretory vesicle</location>
        <location evidence="3">Synaptic vesicle</location>
    </subcellularLocation>
    <subcellularLocation>
        <location evidence="4">Early endosome</location>
    </subcellularLocation>
    <subcellularLocation>
        <location evidence="6">Golgi apparatus</location>
        <location evidence="6">trans-Golgi network</location>
    </subcellularLocation>
    <subcellularLocation>
        <location evidence="7">Late endosome</location>
    </subcellularLocation>
    <subcellularLocation>
        <location evidence="1">Membrane</location>
        <topology evidence="1">Multi-pass membrane protein</topology>
    </subcellularLocation>
    <subcellularLocation>
        <location evidence="2">Recycling endosome</location>
    </subcellularLocation>
</comment>
<dbReference type="InterPro" id="IPR044234">
    <property type="entry name" value="TMEM230"/>
</dbReference>
<evidence type="ECO:0000313" key="20">
    <source>
        <dbReference type="Proteomes" id="UP000271241"/>
    </source>
</evidence>
<evidence type="ECO:0000256" key="14">
    <source>
        <dbReference type="ARBA" id="ARBA00023136"/>
    </source>
</evidence>
<reference evidence="20" key="1">
    <citation type="journal article" date="2018" name="Nat. Microbiol.">
        <title>Leveraging single-cell genomics to expand the fungal tree of life.</title>
        <authorList>
            <person name="Ahrendt S.R."/>
            <person name="Quandt C.A."/>
            <person name="Ciobanu D."/>
            <person name="Clum A."/>
            <person name="Salamov A."/>
            <person name="Andreopoulos B."/>
            <person name="Cheng J.F."/>
            <person name="Woyke T."/>
            <person name="Pelin A."/>
            <person name="Henrissat B."/>
            <person name="Reynolds N.K."/>
            <person name="Benny G.L."/>
            <person name="Smith M.E."/>
            <person name="James T.Y."/>
            <person name="Grigoriev I.V."/>
        </authorList>
    </citation>
    <scope>NUCLEOTIDE SEQUENCE [LARGE SCALE GENOMIC DNA]</scope>
    <source>
        <strain evidence="20">RSA 1356</strain>
    </source>
</reference>
<comment type="function">
    <text evidence="16">Involved in trafficking and recycling of synaptic vesicles.</text>
</comment>
<evidence type="ECO:0000256" key="16">
    <source>
        <dbReference type="ARBA" id="ARBA00024003"/>
    </source>
</evidence>
<protein>
    <recommendedName>
        <fullName evidence="17">Transmembrane protein 230</fullName>
    </recommendedName>
</protein>
<dbReference type="GO" id="GO:0005794">
    <property type="term" value="C:Golgi apparatus"/>
    <property type="evidence" value="ECO:0007669"/>
    <property type="project" value="UniProtKB-SubCell"/>
</dbReference>
<keyword evidence="20" id="KW-1185">Reference proteome</keyword>
<keyword evidence="13" id="KW-0333">Golgi apparatus</keyword>
<dbReference type="GO" id="GO:0005770">
    <property type="term" value="C:late endosome"/>
    <property type="evidence" value="ECO:0007669"/>
    <property type="project" value="UniProtKB-SubCell"/>
</dbReference>
<dbReference type="GO" id="GO:0005769">
    <property type="term" value="C:early endosome"/>
    <property type="evidence" value="ECO:0007669"/>
    <property type="project" value="UniProtKB-SubCell"/>
</dbReference>
<name>A0A4P9XGQ7_9FUNG</name>
<evidence type="ECO:0000256" key="1">
    <source>
        <dbReference type="ARBA" id="ARBA00004141"/>
    </source>
</evidence>
<dbReference type="PANTHER" id="PTHR15664:SF6">
    <property type="entry name" value="TRANSMEMBRANE PROTEIN 230"/>
    <property type="match status" value="1"/>
</dbReference>
<feature type="transmembrane region" description="Helical" evidence="18">
    <location>
        <begin position="43"/>
        <end position="68"/>
    </location>
</feature>